<keyword evidence="5" id="KW-1185">Reference proteome</keyword>
<evidence type="ECO:0000256" key="2">
    <source>
        <dbReference type="SAM" id="Phobius"/>
    </source>
</evidence>
<sequence>MERVKEKCNNLIIIGILIFMLSFFSTSTICLAASASINFTTKNTTVIVGDKVTISLVVNSSSNIGDFEAYIAYDPSVLEFTDGGSFVNGDDGILKVSDTNNVDGTTKKKYVLTFKAKDTGATEIRISDKAVVFNSDDGNEMSVSSSPLSINVIAQKETSTNNILKSLKISPGKLSPQFDKNTNKYTVSVDNSTKNLIISAIPEDNKAKVTVKNATNLSEGDNQVIITVKVESGDKKDYTITVTREKSTTSGDDKDKNNTTDAGNGNDTFPKLSNEINAENVNGEIYVGTNSAYKVVGMPENETVPEGYINTKIKINNVSITAYTLENDLENEFLLLYLMNKDGVSGFYQYDRIEKTLQRYNLNEDKVNHENTKDKHVTQSDKNLDKLNQMYLITAILIGINLITISVIIRLYRKRK</sequence>
<dbReference type="SUPFAM" id="SSF49384">
    <property type="entry name" value="Carbohydrate-binding domain"/>
    <property type="match status" value="1"/>
</dbReference>
<dbReference type="CDD" id="cd08547">
    <property type="entry name" value="Type_II_cohesin"/>
    <property type="match status" value="1"/>
</dbReference>
<evidence type="ECO:0000313" key="4">
    <source>
        <dbReference type="EMBL" id="BCN29842.1"/>
    </source>
</evidence>
<dbReference type="Proteomes" id="UP000595897">
    <property type="component" value="Chromosome"/>
</dbReference>
<feature type="transmembrane region" description="Helical" evidence="2">
    <location>
        <begin position="390"/>
        <end position="412"/>
    </location>
</feature>
<keyword evidence="2" id="KW-1133">Transmembrane helix</keyword>
<name>A0A7R7IBQ4_9FIRM</name>
<evidence type="ECO:0000256" key="1">
    <source>
        <dbReference type="SAM" id="MobiDB-lite"/>
    </source>
</evidence>
<organism evidence="4 5">
    <name type="scientific">Anaeromicropila herbilytica</name>
    <dbReference type="NCBI Taxonomy" id="2785025"/>
    <lineage>
        <taxon>Bacteria</taxon>
        <taxon>Bacillati</taxon>
        <taxon>Bacillota</taxon>
        <taxon>Clostridia</taxon>
        <taxon>Lachnospirales</taxon>
        <taxon>Lachnospiraceae</taxon>
        <taxon>Anaeromicropila</taxon>
    </lineage>
</organism>
<accession>A0A7R7IBQ4</accession>
<proteinExistence type="predicted"/>
<dbReference type="Gene3D" id="2.60.40.680">
    <property type="match status" value="1"/>
</dbReference>
<protein>
    <recommendedName>
        <fullName evidence="3">Cadherin-like beta-sandwich-like domain-containing protein</fullName>
    </recommendedName>
</protein>
<dbReference type="InterPro" id="IPR008965">
    <property type="entry name" value="CBM2/CBM3_carb-bd_dom_sf"/>
</dbReference>
<keyword evidence="2" id="KW-0472">Membrane</keyword>
<feature type="compositionally biased region" description="Low complexity" evidence="1">
    <location>
        <begin position="259"/>
        <end position="268"/>
    </location>
</feature>
<gene>
    <name evidence="4" type="ORF">bsdtb5_11370</name>
</gene>
<dbReference type="Pfam" id="PF12733">
    <property type="entry name" value="Cadherin-like"/>
    <property type="match status" value="1"/>
</dbReference>
<keyword evidence="2" id="KW-0812">Transmembrane</keyword>
<evidence type="ECO:0000259" key="3">
    <source>
        <dbReference type="Pfam" id="PF12733"/>
    </source>
</evidence>
<dbReference type="InterPro" id="IPR025883">
    <property type="entry name" value="Cadherin-like_domain"/>
</dbReference>
<dbReference type="EMBL" id="AP024169">
    <property type="protein sequence ID" value="BCN29842.1"/>
    <property type="molecule type" value="Genomic_DNA"/>
</dbReference>
<dbReference type="KEGG" id="ahb:bsdtb5_11370"/>
<dbReference type="AlphaFoldDB" id="A0A7R7IBQ4"/>
<dbReference type="RefSeq" id="WP_271715098.1">
    <property type="nucleotide sequence ID" value="NZ_AP024169.1"/>
</dbReference>
<dbReference type="GO" id="GO:0030246">
    <property type="term" value="F:carbohydrate binding"/>
    <property type="evidence" value="ECO:0007669"/>
    <property type="project" value="InterPro"/>
</dbReference>
<feature type="compositionally biased region" description="Basic and acidic residues" evidence="1">
    <location>
        <begin position="244"/>
        <end position="258"/>
    </location>
</feature>
<evidence type="ECO:0000313" key="5">
    <source>
        <dbReference type="Proteomes" id="UP000595897"/>
    </source>
</evidence>
<feature type="region of interest" description="Disordered" evidence="1">
    <location>
        <begin position="244"/>
        <end position="273"/>
    </location>
</feature>
<feature type="domain" description="Cadherin-like beta-sandwich-like" evidence="3">
    <location>
        <begin position="164"/>
        <end position="245"/>
    </location>
</feature>
<reference evidence="4 5" key="1">
    <citation type="submission" date="2020-11" db="EMBL/GenBank/DDBJ databases">
        <title>Draft genome sequencing of a Lachnospiraceae strain isolated from anoxic soil subjected to BSD treatment.</title>
        <authorList>
            <person name="Uek A."/>
            <person name="Tonouchi A."/>
        </authorList>
    </citation>
    <scope>NUCLEOTIDE SEQUENCE [LARGE SCALE GENOMIC DNA]</scope>
    <source>
        <strain evidence="4 5">TB5</strain>
    </source>
</reference>